<sequence length="645" mass="70370">MPPPAIQLQDCSAPQSDRCSSKEGGAKASDIIIQTETGPPNGSSCRPRFPARRQSGNVLIWTDGTVRPGRVLLGSGCGGVCRRSVLSAQTLTFSVLHQPLDWRSGVLLTRQLSSQTQIGLNPMRSFVLTASCSLSACRTELAAGRQWVRTGDLDQYLPQELQSAAFRVSREGLGEQDSPQLRLNRFHSLPAHSDRWDMVLFTGGPVWALEWCPTPDGAPARQYVAVACHAGMDDLHLVTQTPSGPGLVQLWDCGELEYNSRPDSPPALVYGLAQDRGFIWGLKWCPSGAWEPPASSRKAPHLPRLGLLAVASSSAVVSIYSLPHPDALLCSDRLNTSGEPSQSPGGSNPAPRAVVTLRLGSIRAPRQEQSGMALSLDWLPQTPHNLLAVGFYEGVVGLWDLTTASALLRVREPDRSLSLLPHRCFLAQDHAVRALAFCPASRHLLATAGGDRHVKVWDLRRRCDPVAVQKRFLTNEICWPLTAPGLLICQECAFVAKGSHGLHFISLSSPSYFAIPRNTTVWSITYSEWLNVAVSADVVGELILSILPQLDSSGPLVKRNILRRFPICFTSMVPLEGQKETAEGEEEGGVEQQQEKEEVSKEQNGSPDGGKENQEVQKENALLLHFQTYKEGVQKYGLHYADSNV</sequence>
<feature type="region of interest" description="Disordered" evidence="7">
    <location>
        <begin position="331"/>
        <end position="351"/>
    </location>
</feature>
<comment type="subcellular location">
    <subcellularLocation>
        <location evidence="1">Nucleus</location>
    </subcellularLocation>
</comment>
<dbReference type="GO" id="GO:0005634">
    <property type="term" value="C:nucleus"/>
    <property type="evidence" value="ECO:0007669"/>
    <property type="project" value="UniProtKB-SubCell"/>
</dbReference>
<dbReference type="PROSITE" id="PS50082">
    <property type="entry name" value="WD_REPEATS_2"/>
    <property type="match status" value="1"/>
</dbReference>
<dbReference type="SMART" id="SM00320">
    <property type="entry name" value="WD40"/>
    <property type="match status" value="4"/>
</dbReference>
<dbReference type="PROSITE" id="PS00678">
    <property type="entry name" value="WD_REPEATS_1"/>
    <property type="match status" value="1"/>
</dbReference>
<comment type="caution">
    <text evidence="8">The sequence shown here is derived from an EMBL/GenBank/DDBJ whole genome shotgun (WGS) entry which is preliminary data.</text>
</comment>
<dbReference type="GO" id="GO:0006383">
    <property type="term" value="P:transcription by RNA polymerase III"/>
    <property type="evidence" value="ECO:0007669"/>
    <property type="project" value="TreeGrafter"/>
</dbReference>
<dbReference type="InterPro" id="IPR019775">
    <property type="entry name" value="WD40_repeat_CS"/>
</dbReference>
<evidence type="ECO:0000313" key="9">
    <source>
        <dbReference type="Proteomes" id="UP000646548"/>
    </source>
</evidence>
<dbReference type="GO" id="GO:0000127">
    <property type="term" value="C:transcription factor TFIIIC complex"/>
    <property type="evidence" value="ECO:0007669"/>
    <property type="project" value="TreeGrafter"/>
</dbReference>
<dbReference type="Pfam" id="PF00400">
    <property type="entry name" value="WD40"/>
    <property type="match status" value="1"/>
</dbReference>
<keyword evidence="5" id="KW-0539">Nucleus</keyword>
<keyword evidence="2 6" id="KW-0853">WD repeat</keyword>
<evidence type="ECO:0000256" key="4">
    <source>
        <dbReference type="ARBA" id="ARBA00023163"/>
    </source>
</evidence>
<dbReference type="SUPFAM" id="SSF50978">
    <property type="entry name" value="WD40 repeat-like"/>
    <property type="match status" value="1"/>
</dbReference>
<accession>A0A834C8N7</accession>
<organism evidence="8 9">
    <name type="scientific">Oryzias melastigma</name>
    <name type="common">Marine medaka</name>
    <dbReference type="NCBI Taxonomy" id="30732"/>
    <lineage>
        <taxon>Eukaryota</taxon>
        <taxon>Metazoa</taxon>
        <taxon>Chordata</taxon>
        <taxon>Craniata</taxon>
        <taxon>Vertebrata</taxon>
        <taxon>Euteleostomi</taxon>
        <taxon>Actinopterygii</taxon>
        <taxon>Neopterygii</taxon>
        <taxon>Teleostei</taxon>
        <taxon>Neoteleostei</taxon>
        <taxon>Acanthomorphata</taxon>
        <taxon>Ovalentaria</taxon>
        <taxon>Atherinomorphae</taxon>
        <taxon>Beloniformes</taxon>
        <taxon>Adrianichthyidae</taxon>
        <taxon>Oryziinae</taxon>
        <taxon>Oryzias</taxon>
    </lineage>
</organism>
<evidence type="ECO:0000313" key="8">
    <source>
        <dbReference type="EMBL" id="KAF6723143.1"/>
    </source>
</evidence>
<reference evidence="8" key="1">
    <citation type="journal article" name="BMC Genomics">
        <title>Long-read sequencing and de novo genome assembly of marine medaka (Oryzias melastigma).</title>
        <authorList>
            <person name="Liang P."/>
            <person name="Saqib H.S.A."/>
            <person name="Ni X."/>
            <person name="Shen Y."/>
        </authorList>
    </citation>
    <scope>NUCLEOTIDE SEQUENCE</scope>
    <source>
        <strain evidence="8">Bigg-433</strain>
    </source>
</reference>
<dbReference type="Gene3D" id="2.130.10.10">
    <property type="entry name" value="YVTN repeat-like/Quinoprotein amine dehydrogenase"/>
    <property type="match status" value="1"/>
</dbReference>
<protein>
    <submittedName>
        <fullName evidence="8">General transcription factor 3C polypeptide 2</fullName>
    </submittedName>
</protein>
<dbReference type="PANTHER" id="PTHR15052:SF2">
    <property type="entry name" value="GENERAL TRANSCRIPTION FACTOR 3C POLYPEPTIDE 2"/>
    <property type="match status" value="1"/>
</dbReference>
<evidence type="ECO:0000256" key="2">
    <source>
        <dbReference type="ARBA" id="ARBA00022574"/>
    </source>
</evidence>
<proteinExistence type="predicted"/>
<evidence type="ECO:0000256" key="7">
    <source>
        <dbReference type="SAM" id="MobiDB-lite"/>
    </source>
</evidence>
<keyword evidence="4" id="KW-0804">Transcription</keyword>
<dbReference type="InterPro" id="IPR001680">
    <property type="entry name" value="WD40_rpt"/>
</dbReference>
<feature type="repeat" description="WD" evidence="6">
    <location>
        <begin position="425"/>
        <end position="460"/>
    </location>
</feature>
<dbReference type="InterPro" id="IPR036322">
    <property type="entry name" value="WD40_repeat_dom_sf"/>
</dbReference>
<dbReference type="Proteomes" id="UP000646548">
    <property type="component" value="Unassembled WGS sequence"/>
</dbReference>
<name>A0A834C8N7_ORYME</name>
<evidence type="ECO:0000256" key="1">
    <source>
        <dbReference type="ARBA" id="ARBA00004123"/>
    </source>
</evidence>
<keyword evidence="3" id="KW-0677">Repeat</keyword>
<feature type="region of interest" description="Disordered" evidence="7">
    <location>
        <begin position="580"/>
        <end position="617"/>
    </location>
</feature>
<gene>
    <name evidence="8" type="ORF">FQA47_003929</name>
</gene>
<feature type="compositionally biased region" description="Polar residues" evidence="7">
    <location>
        <begin position="333"/>
        <end position="346"/>
    </location>
</feature>
<dbReference type="InterPro" id="IPR052416">
    <property type="entry name" value="GTF3C_component"/>
</dbReference>
<evidence type="ECO:0000256" key="6">
    <source>
        <dbReference type="PROSITE-ProRule" id="PRU00221"/>
    </source>
</evidence>
<dbReference type="AlphaFoldDB" id="A0A834C8N7"/>
<dbReference type="EMBL" id="WKFB01000437">
    <property type="protein sequence ID" value="KAF6723143.1"/>
    <property type="molecule type" value="Genomic_DNA"/>
</dbReference>
<dbReference type="InterPro" id="IPR015943">
    <property type="entry name" value="WD40/YVTN_repeat-like_dom_sf"/>
</dbReference>
<dbReference type="PANTHER" id="PTHR15052">
    <property type="entry name" value="RNA POLYMERASE III TRANSCRIPTION INITIATION FACTOR COMPLEX SUBUNIT"/>
    <property type="match status" value="1"/>
</dbReference>
<dbReference type="PROSITE" id="PS50294">
    <property type="entry name" value="WD_REPEATS_REGION"/>
    <property type="match status" value="1"/>
</dbReference>
<feature type="compositionally biased region" description="Polar residues" evidence="7">
    <location>
        <begin position="9"/>
        <end position="18"/>
    </location>
</feature>
<evidence type="ECO:0000256" key="3">
    <source>
        <dbReference type="ARBA" id="ARBA00022737"/>
    </source>
</evidence>
<feature type="region of interest" description="Disordered" evidence="7">
    <location>
        <begin position="1"/>
        <end position="26"/>
    </location>
</feature>
<evidence type="ECO:0000256" key="5">
    <source>
        <dbReference type="ARBA" id="ARBA00023242"/>
    </source>
</evidence>